<gene>
    <name evidence="6" type="ORF">PHJA_002709800</name>
</gene>
<dbReference type="GO" id="GO:0016020">
    <property type="term" value="C:membrane"/>
    <property type="evidence" value="ECO:0007669"/>
    <property type="project" value="UniProtKB-SubCell"/>
</dbReference>
<dbReference type="Proteomes" id="UP000653305">
    <property type="component" value="Unassembled WGS sequence"/>
</dbReference>
<protein>
    <submittedName>
        <fullName evidence="6">60S ribosomal protein l36</fullName>
    </submittedName>
</protein>
<organism evidence="6 7">
    <name type="scientific">Phtheirospermum japonicum</name>
    <dbReference type="NCBI Taxonomy" id="374723"/>
    <lineage>
        <taxon>Eukaryota</taxon>
        <taxon>Viridiplantae</taxon>
        <taxon>Streptophyta</taxon>
        <taxon>Embryophyta</taxon>
        <taxon>Tracheophyta</taxon>
        <taxon>Spermatophyta</taxon>
        <taxon>Magnoliopsida</taxon>
        <taxon>eudicotyledons</taxon>
        <taxon>Gunneridae</taxon>
        <taxon>Pentapetalae</taxon>
        <taxon>asterids</taxon>
        <taxon>lamiids</taxon>
        <taxon>Lamiales</taxon>
        <taxon>Orobanchaceae</taxon>
        <taxon>Orobanchaceae incertae sedis</taxon>
        <taxon>Phtheirospermum</taxon>
    </lineage>
</organism>
<keyword evidence="4" id="KW-1133">Transmembrane helix</keyword>
<name>A0A830D1W9_9LAMI</name>
<dbReference type="InterPro" id="IPR011009">
    <property type="entry name" value="Kinase-like_dom_sf"/>
</dbReference>
<keyword evidence="5" id="KW-0472">Membrane</keyword>
<accession>A0A830D1W9</accession>
<evidence type="ECO:0000313" key="6">
    <source>
        <dbReference type="EMBL" id="GFQ05657.1"/>
    </source>
</evidence>
<comment type="caution">
    <text evidence="6">The sequence shown here is derived from an EMBL/GenBank/DDBJ whole genome shotgun (WGS) entry which is preliminary data.</text>
</comment>
<comment type="subcellular location">
    <subcellularLocation>
        <location evidence="1">Membrane</location>
        <topology evidence="1">Multi-pass membrane protein</topology>
    </subcellularLocation>
</comment>
<keyword evidence="6" id="KW-0689">Ribosomal protein</keyword>
<keyword evidence="6" id="KW-0687">Ribonucleoprotein</keyword>
<dbReference type="GO" id="GO:0015180">
    <property type="term" value="F:L-alanine transmembrane transporter activity"/>
    <property type="evidence" value="ECO:0007669"/>
    <property type="project" value="TreeGrafter"/>
</dbReference>
<dbReference type="SUPFAM" id="SSF56112">
    <property type="entry name" value="Protein kinase-like (PK-like)"/>
    <property type="match status" value="1"/>
</dbReference>
<evidence type="ECO:0000256" key="2">
    <source>
        <dbReference type="ARBA" id="ARBA00022448"/>
    </source>
</evidence>
<dbReference type="GO" id="GO:0005840">
    <property type="term" value="C:ribosome"/>
    <property type="evidence" value="ECO:0007669"/>
    <property type="project" value="UniProtKB-KW"/>
</dbReference>
<keyword evidence="7" id="KW-1185">Reference proteome</keyword>
<evidence type="ECO:0000256" key="5">
    <source>
        <dbReference type="ARBA" id="ARBA00023136"/>
    </source>
</evidence>
<dbReference type="EMBL" id="BMAC01001104">
    <property type="protein sequence ID" value="GFQ05657.1"/>
    <property type="molecule type" value="Genomic_DNA"/>
</dbReference>
<proteinExistence type="predicted"/>
<evidence type="ECO:0000313" key="7">
    <source>
        <dbReference type="Proteomes" id="UP000653305"/>
    </source>
</evidence>
<keyword evidence="3" id="KW-0812">Transmembrane</keyword>
<dbReference type="GO" id="GO:0015185">
    <property type="term" value="F:gamma-aminobutyric acid transmembrane transporter activity"/>
    <property type="evidence" value="ECO:0007669"/>
    <property type="project" value="TreeGrafter"/>
</dbReference>
<dbReference type="AlphaFoldDB" id="A0A830D1W9"/>
<dbReference type="GO" id="GO:0005313">
    <property type="term" value="F:L-glutamate transmembrane transporter activity"/>
    <property type="evidence" value="ECO:0007669"/>
    <property type="project" value="TreeGrafter"/>
</dbReference>
<evidence type="ECO:0000256" key="1">
    <source>
        <dbReference type="ARBA" id="ARBA00004141"/>
    </source>
</evidence>
<dbReference type="Gene3D" id="1.10.510.10">
    <property type="entry name" value="Transferase(Phosphotransferase) domain 1"/>
    <property type="match status" value="1"/>
</dbReference>
<evidence type="ECO:0000256" key="3">
    <source>
        <dbReference type="ARBA" id="ARBA00022692"/>
    </source>
</evidence>
<sequence>MVGVLQFKTKRHRPRRNCLVVSAVDSSGLGVYSNRVGAGRPSIGKKTTPGCMLFNIVGQWAVTTSVDYSLSQLIQVIILLSTGGKNGGGYEASKYVIIALHAGILLLHAALSIESACFSIPHNAIIKNIWKHAISFGTEHAFEEGGVLYDKKVYIFAQIEFCETHVEGQKRVTLVPSVVVVPRNFFESERLAHHSYIQIVAFLGLALWKNNHAIKRQAMAPKKPNSGLFVGLKKVHVVTQKELAPRPTLKIADFGVAQIEAQNPRDMTGNTGTLGYMAPELIYGLLVVGCIFAEMMVEKYVPIGRIADTAVMSKIMSMFGKLNEKDRPGVAAALKLYGMEEQVISSLLP</sequence>
<dbReference type="GO" id="GO:0015189">
    <property type="term" value="F:L-lysine transmembrane transporter activity"/>
    <property type="evidence" value="ECO:0007669"/>
    <property type="project" value="TreeGrafter"/>
</dbReference>
<dbReference type="PANTHER" id="PTHR45649:SF30">
    <property type="entry name" value="AMINO-ACID PERMEASE BAT1"/>
    <property type="match status" value="1"/>
</dbReference>
<keyword evidence="2" id="KW-0813">Transport</keyword>
<reference evidence="6" key="1">
    <citation type="submission" date="2020-07" db="EMBL/GenBank/DDBJ databases">
        <title>Ethylene signaling mediates host invasion by parasitic plants.</title>
        <authorList>
            <person name="Yoshida S."/>
        </authorList>
    </citation>
    <scope>NUCLEOTIDE SEQUENCE</scope>
    <source>
        <strain evidence="6">Okayama</strain>
    </source>
</reference>
<dbReference type="PANTHER" id="PTHR45649">
    <property type="entry name" value="AMINO-ACID PERMEASE BAT1"/>
    <property type="match status" value="1"/>
</dbReference>
<evidence type="ECO:0000256" key="4">
    <source>
        <dbReference type="ARBA" id="ARBA00022989"/>
    </source>
</evidence>